<evidence type="ECO:0000256" key="8">
    <source>
        <dbReference type="ARBA" id="ARBA00023284"/>
    </source>
</evidence>
<dbReference type="GO" id="GO:0045454">
    <property type="term" value="P:cell redox homeostasis"/>
    <property type="evidence" value="ECO:0007669"/>
    <property type="project" value="TreeGrafter"/>
</dbReference>
<comment type="similarity">
    <text evidence="1">Belongs to the peroxiredoxin family. AhpC/Prx1 subfamily.</text>
</comment>
<dbReference type="FunFam" id="3.30.1020.10:FF:000001">
    <property type="entry name" value="1-Cys peroxiredoxin"/>
    <property type="match status" value="1"/>
</dbReference>
<dbReference type="EMBL" id="CP017415">
    <property type="protein sequence ID" value="AOU97823.1"/>
    <property type="molecule type" value="Genomic_DNA"/>
</dbReference>
<comment type="catalytic activity">
    <reaction evidence="11">
        <text>a hydroperoxide + NADH + H(+) = an alcohol + NAD(+) + H2O</text>
        <dbReference type="Rhea" id="RHEA:62628"/>
        <dbReference type="ChEBI" id="CHEBI:15377"/>
        <dbReference type="ChEBI" id="CHEBI:15378"/>
        <dbReference type="ChEBI" id="CHEBI:30879"/>
        <dbReference type="ChEBI" id="CHEBI:35924"/>
        <dbReference type="ChEBI" id="CHEBI:57540"/>
        <dbReference type="ChEBI" id="CHEBI:57945"/>
        <dbReference type="EC" id="1.11.1.26"/>
    </reaction>
</comment>
<dbReference type="FunFam" id="3.40.30.10:FF:000011">
    <property type="entry name" value="Peroxiredoxin PRX1"/>
    <property type="match status" value="1"/>
</dbReference>
<keyword evidence="5 14" id="KW-0575">Peroxidase</keyword>
<evidence type="ECO:0000256" key="3">
    <source>
        <dbReference type="ARBA" id="ARBA00013021"/>
    </source>
</evidence>
<dbReference type="InterPro" id="IPR013766">
    <property type="entry name" value="Thioredoxin_domain"/>
</dbReference>
<dbReference type="EC" id="1.11.1.26" evidence="3"/>
<proteinExistence type="inferred from homology"/>
<feature type="active site" description="Cysteine sulfenic acid (-SOH) intermediate; for peroxidase activity" evidence="12">
    <location>
        <position position="45"/>
    </location>
</feature>
<dbReference type="InterPro" id="IPR019479">
    <property type="entry name" value="Peroxiredoxin_C"/>
</dbReference>
<dbReference type="InterPro" id="IPR045020">
    <property type="entry name" value="PRX_1cys"/>
</dbReference>
<organism evidence="14 15">
    <name type="scientific">Acidihalobacter yilgarnensis</name>
    <dbReference type="NCBI Taxonomy" id="2819280"/>
    <lineage>
        <taxon>Bacteria</taxon>
        <taxon>Pseudomonadati</taxon>
        <taxon>Pseudomonadota</taxon>
        <taxon>Gammaproteobacteria</taxon>
        <taxon>Chromatiales</taxon>
        <taxon>Ectothiorhodospiraceae</taxon>
        <taxon>Acidihalobacter</taxon>
    </lineage>
</organism>
<dbReference type="GO" id="GO:0102039">
    <property type="term" value="F:NADH-dependent peroxiredoxin activity"/>
    <property type="evidence" value="ECO:0007669"/>
    <property type="project" value="UniProtKB-EC"/>
</dbReference>
<dbReference type="RefSeq" id="WP_070078201.1">
    <property type="nucleotide sequence ID" value="NZ_CP017415.1"/>
</dbReference>
<evidence type="ECO:0000313" key="14">
    <source>
        <dbReference type="EMBL" id="AOU97823.1"/>
    </source>
</evidence>
<evidence type="ECO:0000259" key="13">
    <source>
        <dbReference type="PROSITE" id="PS51352"/>
    </source>
</evidence>
<dbReference type="InterPro" id="IPR050217">
    <property type="entry name" value="Peroxiredoxin"/>
</dbReference>
<dbReference type="AlphaFoldDB" id="A0A1D8IMX8"/>
<dbReference type="PANTHER" id="PTHR10681:SF121">
    <property type="entry name" value="ALKYL HYDROPEROXIDE REDUCTASE C"/>
    <property type="match status" value="1"/>
</dbReference>
<dbReference type="GO" id="GO:0005829">
    <property type="term" value="C:cytosol"/>
    <property type="evidence" value="ECO:0007669"/>
    <property type="project" value="TreeGrafter"/>
</dbReference>
<name>A0A1D8IMX8_9GAMM</name>
<keyword evidence="15" id="KW-1185">Reference proteome</keyword>
<dbReference type="InterPro" id="IPR000866">
    <property type="entry name" value="AhpC/TSA"/>
</dbReference>
<comment type="subunit">
    <text evidence="2">Homodimer; disulfide-linked, upon oxidation. 5 homodimers assemble to form a ring-like decamer.</text>
</comment>
<dbReference type="InterPro" id="IPR024706">
    <property type="entry name" value="Peroxiredoxin_AhpC-typ"/>
</dbReference>
<feature type="domain" description="Thioredoxin" evidence="13">
    <location>
        <begin position="3"/>
        <end position="159"/>
    </location>
</feature>
<evidence type="ECO:0000256" key="5">
    <source>
        <dbReference type="ARBA" id="ARBA00022559"/>
    </source>
</evidence>
<evidence type="ECO:0000256" key="1">
    <source>
        <dbReference type="ARBA" id="ARBA00009796"/>
    </source>
</evidence>
<keyword evidence="6" id="KW-0049">Antioxidant</keyword>
<protein>
    <recommendedName>
        <fullName evidence="4">Alkyl hydroperoxide reductase C</fullName>
        <ecNumber evidence="3">1.11.1.26</ecNumber>
    </recommendedName>
    <alternativeName>
        <fullName evidence="10">Peroxiredoxin</fullName>
    </alternativeName>
</protein>
<reference evidence="15" key="1">
    <citation type="submission" date="2016-09" db="EMBL/GenBank/DDBJ databases">
        <title>Acidihalobacter prosperus F5.</title>
        <authorList>
            <person name="Khaleque H.N."/>
            <person name="Ramsay J.P."/>
            <person name="Kaksonen A.H."/>
            <person name="Boxall N.J."/>
            <person name="Watkin E.L.J."/>
        </authorList>
    </citation>
    <scope>NUCLEOTIDE SEQUENCE [LARGE SCALE GENOMIC DNA]</scope>
    <source>
        <strain evidence="15">F5</strain>
    </source>
</reference>
<dbReference type="PANTHER" id="PTHR10681">
    <property type="entry name" value="THIOREDOXIN PEROXIDASE"/>
    <property type="match status" value="1"/>
</dbReference>
<dbReference type="GO" id="GO:0033554">
    <property type="term" value="P:cellular response to stress"/>
    <property type="evidence" value="ECO:0007669"/>
    <property type="project" value="TreeGrafter"/>
</dbReference>
<evidence type="ECO:0000313" key="15">
    <source>
        <dbReference type="Proteomes" id="UP000095401"/>
    </source>
</evidence>
<dbReference type="CDD" id="cd03016">
    <property type="entry name" value="PRX_1cys"/>
    <property type="match status" value="1"/>
</dbReference>
<dbReference type="GO" id="GO:0042744">
    <property type="term" value="P:hydrogen peroxide catabolic process"/>
    <property type="evidence" value="ECO:0007669"/>
    <property type="project" value="TreeGrafter"/>
</dbReference>
<accession>A0A1D8IMX8</accession>
<dbReference type="Gene3D" id="3.30.1020.10">
    <property type="entry name" value="Antioxidant, Horf6, Chain A, domain2"/>
    <property type="match status" value="1"/>
</dbReference>
<gene>
    <name evidence="14" type="ORF">BI364_07460</name>
</gene>
<dbReference type="KEGG" id="aprs:BI364_07460"/>
<keyword evidence="7" id="KW-0560">Oxidoreductase</keyword>
<comment type="similarity">
    <text evidence="9">Belongs to the peroxiredoxin family. Prx6 subfamily.</text>
</comment>
<evidence type="ECO:0000256" key="2">
    <source>
        <dbReference type="ARBA" id="ARBA00011654"/>
    </source>
</evidence>
<dbReference type="PIRSF" id="PIRSF000239">
    <property type="entry name" value="AHPC"/>
    <property type="match status" value="1"/>
</dbReference>
<evidence type="ECO:0000256" key="6">
    <source>
        <dbReference type="ARBA" id="ARBA00022862"/>
    </source>
</evidence>
<dbReference type="Proteomes" id="UP000095401">
    <property type="component" value="Chromosome"/>
</dbReference>
<dbReference type="InterPro" id="IPR036249">
    <property type="entry name" value="Thioredoxin-like_sf"/>
</dbReference>
<dbReference type="Pfam" id="PF10417">
    <property type="entry name" value="1-cysPrx_C"/>
    <property type="match status" value="1"/>
</dbReference>
<dbReference type="PROSITE" id="PS51352">
    <property type="entry name" value="THIOREDOXIN_2"/>
    <property type="match status" value="1"/>
</dbReference>
<dbReference type="Pfam" id="PF00578">
    <property type="entry name" value="AhpC-TSA"/>
    <property type="match status" value="1"/>
</dbReference>
<dbReference type="Gene3D" id="3.40.30.10">
    <property type="entry name" value="Glutaredoxin"/>
    <property type="match status" value="1"/>
</dbReference>
<evidence type="ECO:0000256" key="11">
    <source>
        <dbReference type="ARBA" id="ARBA00047572"/>
    </source>
</evidence>
<keyword evidence="8" id="KW-0676">Redox-active center</keyword>
<evidence type="ECO:0000256" key="7">
    <source>
        <dbReference type="ARBA" id="ARBA00023002"/>
    </source>
</evidence>
<dbReference type="GO" id="GO:0006979">
    <property type="term" value="P:response to oxidative stress"/>
    <property type="evidence" value="ECO:0007669"/>
    <property type="project" value="TreeGrafter"/>
</dbReference>
<dbReference type="GO" id="GO:0008379">
    <property type="term" value="F:thioredoxin peroxidase activity"/>
    <property type="evidence" value="ECO:0007669"/>
    <property type="project" value="TreeGrafter"/>
</dbReference>
<evidence type="ECO:0000256" key="9">
    <source>
        <dbReference type="ARBA" id="ARBA00025719"/>
    </source>
</evidence>
<sequence length="210" mass="23615">MSLQLNQIVPDFQVETTEGPIGFHDWIGDQWAVLFSHPADYTPVCTTELGEASRLQPEFAARGVKLIGLSVDPLEDHHGWADDIRATQGYALNFPLIADRDRVVSSLYGMVHPEADPKVTVRAVFIIDPQKRLRLSFTYPPSVGRNFDEILRVIDALQTSDRATVATPVNWRPGEPVIIPPSISDEEARKLFPQGWDAPRPYLRYTRLPS</sequence>
<evidence type="ECO:0000256" key="10">
    <source>
        <dbReference type="ARBA" id="ARBA00032077"/>
    </source>
</evidence>
<evidence type="ECO:0000256" key="12">
    <source>
        <dbReference type="PIRSR" id="PIRSR000239-1"/>
    </source>
</evidence>
<dbReference type="SUPFAM" id="SSF52833">
    <property type="entry name" value="Thioredoxin-like"/>
    <property type="match status" value="1"/>
</dbReference>
<evidence type="ECO:0000256" key="4">
    <source>
        <dbReference type="ARBA" id="ARBA00017462"/>
    </source>
</evidence>